<keyword evidence="2" id="KW-0812">Transmembrane</keyword>
<evidence type="ECO:0000256" key="2">
    <source>
        <dbReference type="SAM" id="Phobius"/>
    </source>
</evidence>
<proteinExistence type="predicted"/>
<keyword evidence="2" id="KW-0472">Membrane</keyword>
<dbReference type="Proteomes" id="UP000197019">
    <property type="component" value="Chromosome"/>
</dbReference>
<dbReference type="AlphaFoldDB" id="A0A1Z4BU19"/>
<dbReference type="EMBL" id="CP022129">
    <property type="protein sequence ID" value="ASF44699.1"/>
    <property type="molecule type" value="Genomic_DNA"/>
</dbReference>
<keyword evidence="2" id="KW-1133">Transmembrane helix</keyword>
<accession>A0A1Z4BU19</accession>
<protein>
    <submittedName>
        <fullName evidence="3">Uncharacterized protein</fullName>
    </submittedName>
</protein>
<evidence type="ECO:0000256" key="1">
    <source>
        <dbReference type="SAM" id="MobiDB-lite"/>
    </source>
</evidence>
<organism evidence="3 4">
    <name type="scientific">Methylovulum psychrotolerans</name>
    <dbReference type="NCBI Taxonomy" id="1704499"/>
    <lineage>
        <taxon>Bacteria</taxon>
        <taxon>Pseudomonadati</taxon>
        <taxon>Pseudomonadota</taxon>
        <taxon>Gammaproteobacteria</taxon>
        <taxon>Methylococcales</taxon>
        <taxon>Methylococcaceae</taxon>
        <taxon>Methylovulum</taxon>
    </lineage>
</organism>
<name>A0A1Z4BU19_9GAMM</name>
<gene>
    <name evidence="3" type="ORF">CEK71_00700</name>
</gene>
<evidence type="ECO:0000313" key="3">
    <source>
        <dbReference type="EMBL" id="ASF44699.1"/>
    </source>
</evidence>
<dbReference type="RefSeq" id="WP_088617582.1">
    <property type="nucleotide sequence ID" value="NZ_CP022129.1"/>
</dbReference>
<dbReference type="OrthoDB" id="10021134at2"/>
<keyword evidence="4" id="KW-1185">Reference proteome</keyword>
<feature type="transmembrane region" description="Helical" evidence="2">
    <location>
        <begin position="331"/>
        <end position="353"/>
    </location>
</feature>
<evidence type="ECO:0000313" key="4">
    <source>
        <dbReference type="Proteomes" id="UP000197019"/>
    </source>
</evidence>
<sequence>MKKTRKRSISKDRSFSRLNGPGSAADEMLVLAELRATRDDPVFTVTPLDNLPDDEDAIDRLLVVSGVEKPITSIVQVEDMTSRTSAEQIEVLPDAAADRAQAAAYRVVPLAATQPPSEAEAEPELSGVTLKVASHDADGVVETQAFFFSVTEPKPEPGGQTLVSPVEDRPMATAPDLWAAGMADSPLRVEPIFETASIEEADTPTMVEVAAETGVAMPVPLIDDELANPLGLAVDRPMATAPDLWAAGMADSPLRVEPIFEPVPIEEADTPPGLEVAAETGVMMSALDDAAKPLVSDDGLPHSDPSVVVVSPPAATSGTERCEYKTEQARINTITLILSIVASLSALVLYFLLMDMKNDVLKLNEMVEIMKEDIQIKRDEPPAE</sequence>
<dbReference type="KEGG" id="mpsy:CEK71_00700"/>
<reference evidence="3 4" key="1">
    <citation type="submission" date="2017-06" db="EMBL/GenBank/DDBJ databases">
        <title>Genome Sequencing of the methanotroph Methylovulum psychrotolerants str. HV10-M2 isolated from a high-altitude environment.</title>
        <authorList>
            <person name="Mateos-Rivera A."/>
        </authorList>
    </citation>
    <scope>NUCLEOTIDE SEQUENCE [LARGE SCALE GENOMIC DNA]</scope>
    <source>
        <strain evidence="3 4">HV10_M2</strain>
    </source>
</reference>
<feature type="region of interest" description="Disordered" evidence="1">
    <location>
        <begin position="1"/>
        <end position="22"/>
    </location>
</feature>